<evidence type="ECO:0000256" key="3">
    <source>
        <dbReference type="ARBA" id="ARBA00022692"/>
    </source>
</evidence>
<feature type="transmembrane region" description="Helical" evidence="10">
    <location>
        <begin position="27"/>
        <end position="49"/>
    </location>
</feature>
<dbReference type="InterPro" id="IPR001807">
    <property type="entry name" value="ClC"/>
</dbReference>
<feature type="transmembrane region" description="Helical" evidence="10">
    <location>
        <begin position="256"/>
        <end position="277"/>
    </location>
</feature>
<keyword evidence="6 10" id="KW-0472">Membrane</keyword>
<dbReference type="SUPFAM" id="SSF81340">
    <property type="entry name" value="Clc chloride channel"/>
    <property type="match status" value="1"/>
</dbReference>
<evidence type="ECO:0000256" key="7">
    <source>
        <dbReference type="ARBA" id="ARBA00023173"/>
    </source>
</evidence>
<keyword evidence="7" id="KW-0869">Chloride channel</keyword>
<dbReference type="OrthoDB" id="9767361at2"/>
<comment type="subcellular location">
    <subcellularLocation>
        <location evidence="1">Membrane</location>
        <topology evidence="1">Multi-pass membrane protein</topology>
    </subcellularLocation>
</comment>
<evidence type="ECO:0000256" key="9">
    <source>
        <dbReference type="ARBA" id="ARBA00023303"/>
    </source>
</evidence>
<proteinExistence type="predicted"/>
<keyword evidence="12" id="KW-1185">Reference proteome</keyword>
<evidence type="ECO:0000256" key="8">
    <source>
        <dbReference type="ARBA" id="ARBA00023214"/>
    </source>
</evidence>
<name>A0A1X1V4L6_9MYCO</name>
<feature type="transmembrane region" description="Helical" evidence="10">
    <location>
        <begin position="332"/>
        <end position="354"/>
    </location>
</feature>
<dbReference type="CDD" id="cd00400">
    <property type="entry name" value="Voltage_gated_ClC"/>
    <property type="match status" value="1"/>
</dbReference>
<feature type="transmembrane region" description="Helical" evidence="10">
    <location>
        <begin position="297"/>
        <end position="320"/>
    </location>
</feature>
<evidence type="ECO:0000256" key="1">
    <source>
        <dbReference type="ARBA" id="ARBA00004141"/>
    </source>
</evidence>
<feature type="transmembrane region" description="Helical" evidence="10">
    <location>
        <begin position="424"/>
        <end position="443"/>
    </location>
</feature>
<evidence type="ECO:0000313" key="12">
    <source>
        <dbReference type="Proteomes" id="UP000194000"/>
    </source>
</evidence>
<keyword evidence="3 10" id="KW-0812">Transmembrane</keyword>
<keyword evidence="4 10" id="KW-1133">Transmembrane helix</keyword>
<dbReference type="RefSeq" id="WP_085194624.1">
    <property type="nucleotide sequence ID" value="NZ_JACKVI010000007.1"/>
</dbReference>
<protein>
    <submittedName>
        <fullName evidence="11">Chloride channel protein</fullName>
    </submittedName>
</protein>
<feature type="transmembrane region" description="Helical" evidence="10">
    <location>
        <begin position="360"/>
        <end position="379"/>
    </location>
</feature>
<organism evidence="11 12">
    <name type="scientific">Mycobacterium fragae</name>
    <dbReference type="NCBI Taxonomy" id="1260918"/>
    <lineage>
        <taxon>Bacteria</taxon>
        <taxon>Bacillati</taxon>
        <taxon>Actinomycetota</taxon>
        <taxon>Actinomycetes</taxon>
        <taxon>Mycobacteriales</taxon>
        <taxon>Mycobacteriaceae</taxon>
        <taxon>Mycobacterium</taxon>
    </lineage>
</organism>
<feature type="transmembrane region" description="Helical" evidence="10">
    <location>
        <begin position="179"/>
        <end position="208"/>
    </location>
</feature>
<keyword evidence="2" id="KW-0813">Transport</keyword>
<gene>
    <name evidence="11" type="ORF">AWC06_08225</name>
</gene>
<evidence type="ECO:0000256" key="10">
    <source>
        <dbReference type="SAM" id="Phobius"/>
    </source>
</evidence>
<keyword evidence="8" id="KW-0868">Chloride</keyword>
<keyword evidence="9" id="KW-0407">Ion channel</keyword>
<evidence type="ECO:0000313" key="11">
    <source>
        <dbReference type="EMBL" id="ORV64002.1"/>
    </source>
</evidence>
<accession>A0A1X1V4L6</accession>
<evidence type="ECO:0000256" key="2">
    <source>
        <dbReference type="ARBA" id="ARBA00022448"/>
    </source>
</evidence>
<evidence type="ECO:0000256" key="6">
    <source>
        <dbReference type="ARBA" id="ARBA00023136"/>
    </source>
</evidence>
<feature type="transmembrane region" description="Helical" evidence="10">
    <location>
        <begin position="391"/>
        <end position="418"/>
    </location>
</feature>
<evidence type="ECO:0000256" key="5">
    <source>
        <dbReference type="ARBA" id="ARBA00023065"/>
    </source>
</evidence>
<dbReference type="EMBL" id="LQOW01000005">
    <property type="protein sequence ID" value="ORV64002.1"/>
    <property type="molecule type" value="Genomic_DNA"/>
</dbReference>
<keyword evidence="5" id="KW-0406">Ion transport</keyword>
<dbReference type="PANTHER" id="PTHR43427:SF6">
    <property type="entry name" value="CHLORIDE CHANNEL PROTEIN CLC-E"/>
    <property type="match status" value="1"/>
</dbReference>
<comment type="caution">
    <text evidence="11">The sequence shown here is derived from an EMBL/GenBank/DDBJ whole genome shotgun (WGS) entry which is preliminary data.</text>
</comment>
<dbReference type="PANTHER" id="PTHR43427">
    <property type="entry name" value="CHLORIDE CHANNEL PROTEIN CLC-E"/>
    <property type="match status" value="1"/>
</dbReference>
<dbReference type="GO" id="GO:0034707">
    <property type="term" value="C:chloride channel complex"/>
    <property type="evidence" value="ECO:0007669"/>
    <property type="project" value="UniProtKB-KW"/>
</dbReference>
<dbReference type="AlphaFoldDB" id="A0A1X1V4L6"/>
<dbReference type="Proteomes" id="UP000194000">
    <property type="component" value="Unassembled WGS sequence"/>
</dbReference>
<feature type="transmembrane region" description="Helical" evidence="10">
    <location>
        <begin position="220"/>
        <end position="244"/>
    </location>
</feature>
<dbReference type="Pfam" id="PF00654">
    <property type="entry name" value="Voltage_CLC"/>
    <property type="match status" value="1"/>
</dbReference>
<dbReference type="FunFam" id="1.10.3080.10:FF:000018">
    <property type="entry name" value="Chloride transporter, ClC family"/>
    <property type="match status" value="1"/>
</dbReference>
<dbReference type="PRINTS" id="PR00762">
    <property type="entry name" value="CLCHANNEL"/>
</dbReference>
<dbReference type="STRING" id="1260918.AWC06_08225"/>
<dbReference type="InterPro" id="IPR050368">
    <property type="entry name" value="ClC-type_chloride_channel"/>
</dbReference>
<evidence type="ECO:0000256" key="4">
    <source>
        <dbReference type="ARBA" id="ARBA00022989"/>
    </source>
</evidence>
<dbReference type="InterPro" id="IPR014743">
    <property type="entry name" value="Cl-channel_core"/>
</dbReference>
<dbReference type="GO" id="GO:0005254">
    <property type="term" value="F:chloride channel activity"/>
    <property type="evidence" value="ECO:0007669"/>
    <property type="project" value="UniProtKB-KW"/>
</dbReference>
<sequence>MPEADDTDRGGGPFGRFVGNLEYLYKWLLLGVMVGVIAGLGAVAFYMALKYTGEFLLGYLAGYHVPTPLVDGGSAGSASYVRPWAIPLVTTAGALASALIVAGFAPEATGHGTDSAIEAVHSDPRHIRGRVVLVKMVASALTIGSGGSGGREGPTAQISAGFASLLTRRLGLSDADGRILVSLGVGAGIGAIFGAPLGGAVLAAGIVYRDDFEYGTLYPGFITSATAYAVFGSFLGFAPMFGYIDAEYRFESAWPLLWFVVLGLVAAAVGYLYARFFYATVTLTARLPGGAVLKPTIGGLLVGLLALAIPQILSSGYGWVQLASSKETLMAIPLWIVLVLPIAKIVATSLSIGTGGSGGIFGPGIVIGAFVGAAIWRLGELFHLPGVPDGPGIFVVVGMMACFGSVSHAPLALLIMVAEMTGSFSVVPGAIIAVGIASLLMYHTKVSIYHAQRLNRETARAERLRAAATEH</sequence>
<reference evidence="11 12" key="1">
    <citation type="submission" date="2016-01" db="EMBL/GenBank/DDBJ databases">
        <title>The new phylogeny of the genus Mycobacterium.</title>
        <authorList>
            <person name="Tarcisio F."/>
            <person name="Conor M."/>
            <person name="Antonella G."/>
            <person name="Elisabetta G."/>
            <person name="Giulia F.S."/>
            <person name="Sara T."/>
            <person name="Anna F."/>
            <person name="Clotilde B."/>
            <person name="Roberto B."/>
            <person name="Veronica D.S."/>
            <person name="Fabio R."/>
            <person name="Monica P."/>
            <person name="Olivier J."/>
            <person name="Enrico T."/>
            <person name="Nicola S."/>
        </authorList>
    </citation>
    <scope>NUCLEOTIDE SEQUENCE [LARGE SCALE GENOMIC DNA]</scope>
    <source>
        <strain evidence="11 12">DSM 45731</strain>
    </source>
</reference>
<dbReference type="Gene3D" id="1.10.3080.10">
    <property type="entry name" value="Clc chloride channel"/>
    <property type="match status" value="1"/>
</dbReference>